<name>A0A3M7S9I1_BRAPC</name>
<protein>
    <submittedName>
        <fullName evidence="1">Endonuclease-reverse transcriptase</fullName>
    </submittedName>
</protein>
<reference evidence="1 2" key="1">
    <citation type="journal article" date="2018" name="Sci. Rep.">
        <title>Genomic signatures of local adaptation to the degree of environmental predictability in rotifers.</title>
        <authorList>
            <person name="Franch-Gras L."/>
            <person name="Hahn C."/>
            <person name="Garcia-Roger E.M."/>
            <person name="Carmona M.J."/>
            <person name="Serra M."/>
            <person name="Gomez A."/>
        </authorList>
    </citation>
    <scope>NUCLEOTIDE SEQUENCE [LARGE SCALE GENOMIC DNA]</scope>
    <source>
        <strain evidence="1">HYR1</strain>
    </source>
</reference>
<keyword evidence="1" id="KW-0548">Nucleotidyltransferase</keyword>
<comment type="caution">
    <text evidence="1">The sequence shown here is derived from an EMBL/GenBank/DDBJ whole genome shotgun (WGS) entry which is preliminary data.</text>
</comment>
<dbReference type="OrthoDB" id="10059790at2759"/>
<keyword evidence="1" id="KW-0695">RNA-directed DNA polymerase</keyword>
<dbReference type="GO" id="GO:0004519">
    <property type="term" value="F:endonuclease activity"/>
    <property type="evidence" value="ECO:0007669"/>
    <property type="project" value="UniProtKB-KW"/>
</dbReference>
<dbReference type="EMBL" id="REGN01001818">
    <property type="protein sequence ID" value="RNA32295.1"/>
    <property type="molecule type" value="Genomic_DNA"/>
</dbReference>
<keyword evidence="1" id="KW-0808">Transferase</keyword>
<organism evidence="1 2">
    <name type="scientific">Brachionus plicatilis</name>
    <name type="common">Marine rotifer</name>
    <name type="synonym">Brachionus muelleri</name>
    <dbReference type="NCBI Taxonomy" id="10195"/>
    <lineage>
        <taxon>Eukaryota</taxon>
        <taxon>Metazoa</taxon>
        <taxon>Spiralia</taxon>
        <taxon>Gnathifera</taxon>
        <taxon>Rotifera</taxon>
        <taxon>Eurotatoria</taxon>
        <taxon>Monogononta</taxon>
        <taxon>Pseudotrocha</taxon>
        <taxon>Ploima</taxon>
        <taxon>Brachionidae</taxon>
        <taxon>Brachionus</taxon>
    </lineage>
</organism>
<evidence type="ECO:0000313" key="2">
    <source>
        <dbReference type="Proteomes" id="UP000276133"/>
    </source>
</evidence>
<keyword evidence="1" id="KW-0540">Nuclease</keyword>
<dbReference type="AlphaFoldDB" id="A0A3M7S9I1"/>
<accession>A0A3M7S9I1</accession>
<dbReference type="GO" id="GO:0003964">
    <property type="term" value="F:RNA-directed DNA polymerase activity"/>
    <property type="evidence" value="ECO:0007669"/>
    <property type="project" value="UniProtKB-KW"/>
</dbReference>
<dbReference type="Proteomes" id="UP000276133">
    <property type="component" value="Unassembled WGS sequence"/>
</dbReference>
<gene>
    <name evidence="1" type="ORF">BpHYR1_008614</name>
</gene>
<keyword evidence="1" id="KW-0378">Hydrolase</keyword>
<keyword evidence="1" id="KW-0255">Endonuclease</keyword>
<keyword evidence="2" id="KW-1185">Reference proteome</keyword>
<proteinExistence type="predicted"/>
<evidence type="ECO:0000313" key="1">
    <source>
        <dbReference type="EMBL" id="RNA32295.1"/>
    </source>
</evidence>
<sequence>MKEARIPKRALQWTPQGRRMVERPAVTWRSTIRKELIEMGMTCGEARAKAKDRLEWKSEVMSLCSTRSEKGKKKKF</sequence>